<organism evidence="2 5">
    <name type="scientific">Lacticaseibacillus paracasei</name>
    <name type="common">Lactobacillus paracasei</name>
    <dbReference type="NCBI Taxonomy" id="1597"/>
    <lineage>
        <taxon>Bacteria</taxon>
        <taxon>Bacillati</taxon>
        <taxon>Bacillota</taxon>
        <taxon>Bacilli</taxon>
        <taxon>Lactobacillales</taxon>
        <taxon>Lactobacillaceae</taxon>
        <taxon>Lacticaseibacillus</taxon>
    </lineage>
</organism>
<comment type="caution">
    <text evidence="2">The sequence shown here is derived from an EMBL/GenBank/DDBJ whole genome shotgun (WGS) entry which is preliminary data.</text>
</comment>
<protein>
    <submittedName>
        <fullName evidence="2">Uncharacterized protein</fullName>
    </submittedName>
</protein>
<evidence type="ECO:0000256" key="1">
    <source>
        <dbReference type="SAM" id="MobiDB-lite"/>
    </source>
</evidence>
<dbReference type="Proteomes" id="UP000284716">
    <property type="component" value="Unassembled WGS sequence"/>
</dbReference>
<evidence type="ECO:0000313" key="4">
    <source>
        <dbReference type="Proteomes" id="UP000284123"/>
    </source>
</evidence>
<proteinExistence type="predicted"/>
<evidence type="ECO:0000313" key="5">
    <source>
        <dbReference type="Proteomes" id="UP000284716"/>
    </source>
</evidence>
<dbReference type="EMBL" id="LKFS01000089">
    <property type="protein sequence ID" value="RND79721.1"/>
    <property type="molecule type" value="Genomic_DNA"/>
</dbReference>
<evidence type="ECO:0000313" key="3">
    <source>
        <dbReference type="EMBL" id="RNE27519.1"/>
    </source>
</evidence>
<sequence>MCQAFLGSTLIKLDPIVRVGSAAIRGGDREARVVGTTSSQRASPARCLEARPWSKQRKPLR</sequence>
<evidence type="ECO:0000313" key="2">
    <source>
        <dbReference type="EMBL" id="RND79721.1"/>
    </source>
</evidence>
<gene>
    <name evidence="2" type="ORF">FAM18157_02539</name>
    <name evidence="3" type="ORF">FAM6012_02568</name>
</gene>
<accession>A0A422LZH2</accession>
<dbReference type="EMBL" id="LKGI01000085">
    <property type="protein sequence ID" value="RNE27519.1"/>
    <property type="molecule type" value="Genomic_DNA"/>
</dbReference>
<dbReference type="Proteomes" id="UP000284123">
    <property type="component" value="Unassembled WGS sequence"/>
</dbReference>
<name>A0A422LZH2_LACPA</name>
<dbReference type="AlphaFoldDB" id="A0A422LZH2"/>
<feature type="region of interest" description="Disordered" evidence="1">
    <location>
        <begin position="31"/>
        <end position="61"/>
    </location>
</feature>
<reference evidence="4 5" key="1">
    <citation type="journal article" date="2018" name="Front. Microbiol.">
        <title>Conversion of Methionine to Cysteine in Lactobacillus paracasei Depends on the Highly Mobile cysK-ctl-cysE Gene Cluster.</title>
        <authorList>
            <person name="Wuthrich D."/>
            <person name="Irmler S."/>
            <person name="Berthoud H."/>
            <person name="Guggenbuhl B."/>
            <person name="Eugster E."/>
            <person name="Bruggmann R."/>
        </authorList>
    </citation>
    <scope>NUCLEOTIDE SEQUENCE [LARGE SCALE GENOMIC DNA]</scope>
    <source>
        <strain evidence="2 5">FAM18157</strain>
        <strain evidence="3 4">FAM6012</strain>
    </source>
</reference>